<accession>A0A5C0VJ69</accession>
<organism evidence="1 2">
    <name type="scientific">Pedobacter aquae</name>
    <dbReference type="NCBI Taxonomy" id="2605747"/>
    <lineage>
        <taxon>Bacteria</taxon>
        <taxon>Pseudomonadati</taxon>
        <taxon>Bacteroidota</taxon>
        <taxon>Sphingobacteriia</taxon>
        <taxon>Sphingobacteriales</taxon>
        <taxon>Sphingobacteriaceae</taxon>
        <taxon>Pedobacter</taxon>
    </lineage>
</organism>
<dbReference type="AlphaFoldDB" id="A0A5C0VJ69"/>
<evidence type="ECO:0000313" key="1">
    <source>
        <dbReference type="EMBL" id="QEK52127.1"/>
    </source>
</evidence>
<dbReference type="RefSeq" id="WP_039451111.1">
    <property type="nucleotide sequence ID" value="NZ_CP043329.1"/>
</dbReference>
<sequence>MKQDFKHFSQVDIDRIIEMAWEDRTPFEAIAYQFKLSEQEVIRLMRRELKPSSWRLWRERAHQVSIKHQKKREQDVSRFKCSLQRQITLNKISKR</sequence>
<protein>
    <submittedName>
        <fullName evidence="1">TIGR03643 family protein</fullName>
    </submittedName>
</protein>
<evidence type="ECO:0000313" key="2">
    <source>
        <dbReference type="Proteomes" id="UP000323653"/>
    </source>
</evidence>
<dbReference type="EMBL" id="CP043329">
    <property type="protein sequence ID" value="QEK52127.1"/>
    <property type="molecule type" value="Genomic_DNA"/>
</dbReference>
<keyword evidence="2" id="KW-1185">Reference proteome</keyword>
<name>A0A5C0VJ69_9SPHI</name>
<gene>
    <name evidence="1" type="ORF">FYC62_11100</name>
</gene>
<dbReference type="Pfam" id="PF10985">
    <property type="entry name" value="DUF2805"/>
    <property type="match status" value="1"/>
</dbReference>
<dbReference type="InterPro" id="IPR019882">
    <property type="entry name" value="CHP03643"/>
</dbReference>
<dbReference type="Proteomes" id="UP000323653">
    <property type="component" value="Chromosome"/>
</dbReference>
<proteinExistence type="predicted"/>
<dbReference type="NCBIfam" id="TIGR03643">
    <property type="entry name" value="TIGR03643 family protein"/>
    <property type="match status" value="1"/>
</dbReference>
<dbReference type="KEGG" id="pej:FYC62_11100"/>
<reference evidence="1 2" key="1">
    <citation type="submission" date="2019-08" db="EMBL/GenBank/DDBJ databases">
        <title>Pedobacter sp. nov., isolated from Han river, South Korea.</title>
        <authorList>
            <person name="Lee D.-H."/>
            <person name="Kim Y.-S."/>
            <person name="Hwang E.-M."/>
            <person name="Le Tran T.C."/>
            <person name="Cha C.-J."/>
        </authorList>
    </citation>
    <scope>NUCLEOTIDE SEQUENCE [LARGE SCALE GENOMIC DNA]</scope>
    <source>
        <strain evidence="1 2">CJ43</strain>
    </source>
</reference>